<proteinExistence type="predicted"/>
<sequence>MCDDFDPACLPEEFVSVSRPSKIIDRLIEKRRKLHEEAIACMRNRIKEINLEVDEVIKCKSVVFQQRSQEAEDDITECLKQLKGIEDLDLDTLRQKETAFPDSVSSIEQANRTQLSTIEAFYEFLVKTEKHRTEKIKALMKQTLQKLQDIGYRLPYNNEEYFGNEIIDLNKITLNNMQAFEDLKKELEIRAVHDMQMRSGEILAAKEMVKKCLRKQLRRSVSRFAGMIKSTTAIGNPDISQQISTIQSFQSMMQGSEGSDMSVPVTEKDVEDWLQQTRVTLAALDQGAKHLVSLYKNIIVILFNRFFSELDDFKKVIRRHSILNENEIEEFQSEIYTPTVDELDIRLKSDLQKLQMVWAKTIDKMKETVENTYNFLKGASSLWDKHFRRVREAQYLVLQDVENMTEVNNLSIGEYEAKLNILIDKLRQGPNEKKLNKLVNEVYGILDGIKNAYVVHCNTEIQVVQKYKSMVECEVEVLMAEISRLLIIYPPDEDRDPKKQRGRGSQTEVTKIDPDEALLPMQMLYCIFQVDAVKNWMFGLFREGGNYSPEEITTLQKTLKKLETTVKRQLDGITNSAKSAIKPYAAQLEKRHAEVILTVSEVIKEFEHNEHTERLINRTHQRIKDEMYRIKMKQRQINIHLKKLVNEFEVNVGKYGYLDTLMEKLDGIFDGFYAFSNIIAHPQPIVLYSAHGETISEAKHSGDYLKCLYDQEPSEEDNFLSKLNRILYDSLSEIQRYSKRSIQVQ</sequence>
<dbReference type="EMBL" id="CAKOFQ010006696">
    <property type="protein sequence ID" value="CAH1961587.1"/>
    <property type="molecule type" value="Genomic_DNA"/>
</dbReference>
<protein>
    <recommendedName>
        <fullName evidence="1">DUF4455 domain-containing protein</fullName>
    </recommendedName>
</protein>
<comment type="caution">
    <text evidence="2">The sequence shown here is derived from an EMBL/GenBank/DDBJ whole genome shotgun (WGS) entry which is preliminary data.</text>
</comment>
<accession>A0A9P0P1G1</accession>
<feature type="domain" description="DUF4455" evidence="1">
    <location>
        <begin position="29"/>
        <end position="486"/>
    </location>
</feature>
<dbReference type="OrthoDB" id="431588at2759"/>
<dbReference type="Pfam" id="PF14643">
    <property type="entry name" value="DUF4455"/>
    <property type="match status" value="1"/>
</dbReference>
<keyword evidence="3" id="KW-1185">Reference proteome</keyword>
<dbReference type="InterPro" id="IPR028089">
    <property type="entry name" value="DUF4455"/>
</dbReference>
<dbReference type="Proteomes" id="UP001152888">
    <property type="component" value="Unassembled WGS sequence"/>
</dbReference>
<name>A0A9P0P1G1_ACAOB</name>
<evidence type="ECO:0000259" key="1">
    <source>
        <dbReference type="Pfam" id="PF14643"/>
    </source>
</evidence>
<reference evidence="2" key="1">
    <citation type="submission" date="2022-03" db="EMBL/GenBank/DDBJ databases">
        <authorList>
            <person name="Sayadi A."/>
        </authorList>
    </citation>
    <scope>NUCLEOTIDE SEQUENCE</scope>
</reference>
<evidence type="ECO:0000313" key="3">
    <source>
        <dbReference type="Proteomes" id="UP001152888"/>
    </source>
</evidence>
<dbReference type="AlphaFoldDB" id="A0A9P0P1G1"/>
<evidence type="ECO:0000313" key="2">
    <source>
        <dbReference type="EMBL" id="CAH1961587.1"/>
    </source>
</evidence>
<organism evidence="2 3">
    <name type="scientific">Acanthoscelides obtectus</name>
    <name type="common">Bean weevil</name>
    <name type="synonym">Bruchus obtectus</name>
    <dbReference type="NCBI Taxonomy" id="200917"/>
    <lineage>
        <taxon>Eukaryota</taxon>
        <taxon>Metazoa</taxon>
        <taxon>Ecdysozoa</taxon>
        <taxon>Arthropoda</taxon>
        <taxon>Hexapoda</taxon>
        <taxon>Insecta</taxon>
        <taxon>Pterygota</taxon>
        <taxon>Neoptera</taxon>
        <taxon>Endopterygota</taxon>
        <taxon>Coleoptera</taxon>
        <taxon>Polyphaga</taxon>
        <taxon>Cucujiformia</taxon>
        <taxon>Chrysomeloidea</taxon>
        <taxon>Chrysomelidae</taxon>
        <taxon>Bruchinae</taxon>
        <taxon>Bruchini</taxon>
        <taxon>Acanthoscelides</taxon>
    </lineage>
</organism>
<gene>
    <name evidence="2" type="ORF">ACAOBT_LOCUS4229</name>
</gene>